<name>A0A2S5RFH0_9MOLU</name>
<gene>
    <name evidence="2" type="ORF">ELUCI_v1c03380</name>
</gene>
<keyword evidence="1" id="KW-0472">Membrane</keyword>
<sequence>MKLKLFFKQSLKDFVIHWPLYLTFTLFLILSLSMSLGLVSFTSLFINDMNHAIGLKPMDNVEFKLEKYYVDQRQTKNDDESIFQKEHADEPLFKFFEETIKDVKTTEQQKWNRMIYRHFALNYGDIIHIDPVANLTTMENNNLEQPDYDQINQYIDQIRLKFKMKYHVTNIQMAFFVNEYLKQINHDETTLMKEKFYFRKDRDNSFQVKLENQQKSGFLKTLLTNPEMGDLHQGYYGDEIANKLFDQQPETQKIANYNLFHANDLNKTYFDQTINFNDVKYQNYLDKSKPEFGRFFYVSPKDAHFFDLKIGQEYNIHLMSNENIQSTNRFLFAGVLINGHLWHDPFWLDLFIPLQTINKLMFETHEETIDQTDSTPLDRYWDSAQRFTTQIKMQFWFPNQGDAYQAQNFFSNWFEKNLMTSWGDYEAKLQSNTDWIERELYFNTLSILKIFILLTVVISLFGSVKNFV</sequence>
<organism evidence="2 3">
    <name type="scientific">Williamsoniiplasma lucivorax</name>
    <dbReference type="NCBI Taxonomy" id="209274"/>
    <lineage>
        <taxon>Bacteria</taxon>
        <taxon>Bacillati</taxon>
        <taxon>Mycoplasmatota</taxon>
        <taxon>Mollicutes</taxon>
        <taxon>Entomoplasmatales</taxon>
        <taxon>Williamsoniiplasma</taxon>
    </lineage>
</organism>
<feature type="transmembrane region" description="Helical" evidence="1">
    <location>
        <begin position="20"/>
        <end position="46"/>
    </location>
</feature>
<keyword evidence="3" id="KW-1185">Reference proteome</keyword>
<evidence type="ECO:0000256" key="1">
    <source>
        <dbReference type="SAM" id="Phobius"/>
    </source>
</evidence>
<dbReference type="AlphaFoldDB" id="A0A2S5RFH0"/>
<feature type="transmembrane region" description="Helical" evidence="1">
    <location>
        <begin position="440"/>
        <end position="462"/>
    </location>
</feature>
<evidence type="ECO:0000313" key="3">
    <source>
        <dbReference type="Proteomes" id="UP000237865"/>
    </source>
</evidence>
<proteinExistence type="predicted"/>
<dbReference type="STRING" id="1399797.GCA_000518285_01547"/>
<comment type="caution">
    <text evidence="2">The sequence shown here is derived from an EMBL/GenBank/DDBJ whole genome shotgun (WGS) entry which is preliminary data.</text>
</comment>
<dbReference type="Proteomes" id="UP000237865">
    <property type="component" value="Unassembled WGS sequence"/>
</dbReference>
<dbReference type="EMBL" id="PHNE01000001">
    <property type="protein sequence ID" value="PPE06047.1"/>
    <property type="molecule type" value="Genomic_DNA"/>
</dbReference>
<reference evidence="2 3" key="1">
    <citation type="submission" date="2017-11" db="EMBL/GenBank/DDBJ databases">
        <title>Genome sequence of Entomoplasma lucivorax PIPN-2 (ATCC 49196).</title>
        <authorList>
            <person name="Lo W.-S."/>
            <person name="Gasparich G.E."/>
            <person name="Kuo C.-H."/>
        </authorList>
    </citation>
    <scope>NUCLEOTIDE SEQUENCE [LARGE SCALE GENOMIC DNA]</scope>
    <source>
        <strain evidence="2 3">PIPN-2</strain>
    </source>
</reference>
<keyword evidence="1" id="KW-0812">Transmembrane</keyword>
<protein>
    <submittedName>
        <fullName evidence="2">Uncharacterized protein</fullName>
    </submittedName>
</protein>
<evidence type="ECO:0000313" key="2">
    <source>
        <dbReference type="EMBL" id="PPE06047.1"/>
    </source>
</evidence>
<keyword evidence="1" id="KW-1133">Transmembrane helix</keyword>
<accession>A0A2S5RFH0</accession>